<dbReference type="Proteomes" id="UP000267535">
    <property type="component" value="Unassembled WGS sequence"/>
</dbReference>
<evidence type="ECO:0000256" key="1">
    <source>
        <dbReference type="SAM" id="Phobius"/>
    </source>
</evidence>
<name>A0A3P1SNN0_9GAMM</name>
<reference evidence="2 3" key="1">
    <citation type="submission" date="2018-11" db="EMBL/GenBank/DDBJ databases">
        <title>The draft genome sequence of Amphritea balenae JAMM 1525T.</title>
        <authorList>
            <person name="Fang Z."/>
            <person name="Zhang Y."/>
            <person name="Han X."/>
        </authorList>
    </citation>
    <scope>NUCLEOTIDE SEQUENCE [LARGE SCALE GENOMIC DNA]</scope>
    <source>
        <strain evidence="2 3">JAMM 1525</strain>
    </source>
</reference>
<dbReference type="EMBL" id="RQXV01000007">
    <property type="protein sequence ID" value="RRC98619.1"/>
    <property type="molecule type" value="Genomic_DNA"/>
</dbReference>
<keyword evidence="3" id="KW-1185">Reference proteome</keyword>
<sequence length="142" mass="15888">MNGFMKIAMAWFTTSLFTALIIFFPEFNLMASNRSFFGYLFYTAITVFLFGIPLGLLFQWRGIRSVAVYGVAGLVAAIVALSFLMGAFPGITVSFSFWFSYMVDFWLIAFAGGAGGIWYGWLTQRLIRYPVDNKAPEDGSLC</sequence>
<gene>
    <name evidence="2" type="ORF">EHS89_13490</name>
</gene>
<organism evidence="2 3">
    <name type="scientific">Amphritea balenae</name>
    <dbReference type="NCBI Taxonomy" id="452629"/>
    <lineage>
        <taxon>Bacteria</taxon>
        <taxon>Pseudomonadati</taxon>
        <taxon>Pseudomonadota</taxon>
        <taxon>Gammaproteobacteria</taxon>
        <taxon>Oceanospirillales</taxon>
        <taxon>Oceanospirillaceae</taxon>
        <taxon>Amphritea</taxon>
    </lineage>
</organism>
<comment type="caution">
    <text evidence="2">The sequence shown here is derived from an EMBL/GenBank/DDBJ whole genome shotgun (WGS) entry which is preliminary data.</text>
</comment>
<dbReference type="AlphaFoldDB" id="A0A3P1SNN0"/>
<protein>
    <submittedName>
        <fullName evidence="2">Uncharacterized protein</fullName>
    </submittedName>
</protein>
<proteinExistence type="predicted"/>
<feature type="transmembrane region" description="Helical" evidence="1">
    <location>
        <begin position="7"/>
        <end position="24"/>
    </location>
</feature>
<evidence type="ECO:0000313" key="2">
    <source>
        <dbReference type="EMBL" id="RRC98619.1"/>
    </source>
</evidence>
<feature type="transmembrane region" description="Helical" evidence="1">
    <location>
        <begin position="105"/>
        <end position="122"/>
    </location>
</feature>
<keyword evidence="1" id="KW-1133">Transmembrane helix</keyword>
<feature type="transmembrane region" description="Helical" evidence="1">
    <location>
        <begin position="66"/>
        <end position="99"/>
    </location>
</feature>
<feature type="transmembrane region" description="Helical" evidence="1">
    <location>
        <begin position="36"/>
        <end position="59"/>
    </location>
</feature>
<keyword evidence="1" id="KW-0472">Membrane</keyword>
<keyword evidence="1" id="KW-0812">Transmembrane</keyword>
<evidence type="ECO:0000313" key="3">
    <source>
        <dbReference type="Proteomes" id="UP000267535"/>
    </source>
</evidence>
<dbReference type="RefSeq" id="WP_124926680.1">
    <property type="nucleotide sequence ID" value="NZ_BMOH01000002.1"/>
</dbReference>
<accession>A0A3P1SNN0</accession>